<sequence>MANLNKDLIRKNIFKLIDYSGVTDVSFANLLEISDKQLKRIKKGEADFSIDNINRACNFFRKSLASINKTELEIDRLFRDKLIVTHKGNIEYSKILEDRPSITYAINFELLSNEEFINKGLTVKKIRELFRARNWEFSSAYISLAMSRNQDKIARRKNEADKFVYKEII</sequence>
<dbReference type="Proteomes" id="UP000199421">
    <property type="component" value="Unassembled WGS sequence"/>
</dbReference>
<gene>
    <name evidence="1" type="ORF">SAMN05661044_00146</name>
</gene>
<dbReference type="OrthoDB" id="708916at2"/>
<protein>
    <submittedName>
        <fullName evidence="1">Uncharacterized protein</fullName>
    </submittedName>
</protein>
<keyword evidence="2" id="KW-1185">Reference proteome</keyword>
<proteinExistence type="predicted"/>
<organism evidence="1 2">
    <name type="scientific">Olivibacter domesticus</name>
    <name type="common">Pseudosphingobacterium domesticum</name>
    <dbReference type="NCBI Taxonomy" id="407022"/>
    <lineage>
        <taxon>Bacteria</taxon>
        <taxon>Pseudomonadati</taxon>
        <taxon>Bacteroidota</taxon>
        <taxon>Sphingobacteriia</taxon>
        <taxon>Sphingobacteriales</taxon>
        <taxon>Sphingobacteriaceae</taxon>
        <taxon>Olivibacter</taxon>
    </lineage>
</organism>
<evidence type="ECO:0000313" key="2">
    <source>
        <dbReference type="Proteomes" id="UP000199421"/>
    </source>
</evidence>
<dbReference type="AlphaFoldDB" id="A0A1H7GP20"/>
<accession>A0A1H7GP20</accession>
<dbReference type="STRING" id="407022.SAMN05661044_00146"/>
<evidence type="ECO:0000313" key="1">
    <source>
        <dbReference type="EMBL" id="SEK39804.1"/>
    </source>
</evidence>
<name>A0A1H7GP20_OLID1</name>
<dbReference type="EMBL" id="FOAF01000001">
    <property type="protein sequence ID" value="SEK39804.1"/>
    <property type="molecule type" value="Genomic_DNA"/>
</dbReference>
<reference evidence="2" key="1">
    <citation type="submission" date="2016-10" db="EMBL/GenBank/DDBJ databases">
        <authorList>
            <person name="Varghese N."/>
            <person name="Submissions S."/>
        </authorList>
    </citation>
    <scope>NUCLEOTIDE SEQUENCE [LARGE SCALE GENOMIC DNA]</scope>
    <source>
        <strain evidence="2">DSM 18733</strain>
    </source>
</reference>
<dbReference type="RefSeq" id="WP_093316695.1">
    <property type="nucleotide sequence ID" value="NZ_FOAF01000001.1"/>
</dbReference>